<evidence type="ECO:0000313" key="1">
    <source>
        <dbReference type="EMBL" id="SDI58813.1"/>
    </source>
</evidence>
<dbReference type="EMBL" id="FNEI01000003">
    <property type="protein sequence ID" value="SDI58813.1"/>
    <property type="molecule type" value="Genomic_DNA"/>
</dbReference>
<dbReference type="AlphaFoldDB" id="A0A1G8LT65"/>
<reference evidence="2" key="1">
    <citation type="submission" date="2016-10" db="EMBL/GenBank/DDBJ databases">
        <authorList>
            <person name="Varghese N."/>
            <person name="Submissions S."/>
        </authorList>
    </citation>
    <scope>NUCLEOTIDE SEQUENCE [LARGE SCALE GENOMIC DNA]</scope>
    <source>
        <strain evidence="2">CGMCC 1.10783</strain>
    </source>
</reference>
<dbReference type="Proteomes" id="UP000182130">
    <property type="component" value="Unassembled WGS sequence"/>
</dbReference>
<proteinExistence type="predicted"/>
<accession>A0A1G8LT65</accession>
<evidence type="ECO:0000313" key="2">
    <source>
        <dbReference type="Proteomes" id="UP000182130"/>
    </source>
</evidence>
<dbReference type="STRING" id="1045773.SAMN05216555_103166"/>
<gene>
    <name evidence="1" type="ORF">SAMN05216555_103166</name>
</gene>
<sequence length="115" mass="12368">MQAMKVLVKEAILRCGHDGKVENVPSQEWVRVAGSPVLVEADPVGRDISMCPNIGLNIKPCQKTLPVVKGYSVFIRIGGKRMCLDTVEGFTDGTPPGAVKYTVRRPGQEFVAAGS</sequence>
<keyword evidence="2" id="KW-1185">Reference proteome</keyword>
<organism evidence="1 2">
    <name type="scientific">Arthrobacter cupressi</name>
    <dbReference type="NCBI Taxonomy" id="1045773"/>
    <lineage>
        <taxon>Bacteria</taxon>
        <taxon>Bacillati</taxon>
        <taxon>Actinomycetota</taxon>
        <taxon>Actinomycetes</taxon>
        <taxon>Micrococcales</taxon>
        <taxon>Micrococcaceae</taxon>
        <taxon>Arthrobacter</taxon>
    </lineage>
</organism>
<protein>
    <submittedName>
        <fullName evidence="1">Uncharacterized protein</fullName>
    </submittedName>
</protein>
<name>A0A1G8LT65_9MICC</name>